<keyword evidence="8" id="KW-1185">Reference proteome</keyword>
<feature type="domain" description="Aminotransferase class I/classII large" evidence="6">
    <location>
        <begin position="41"/>
        <end position="387"/>
    </location>
</feature>
<name>A0ABW5RZN7_9BACL</name>
<evidence type="ECO:0000313" key="7">
    <source>
        <dbReference type="EMBL" id="MFD2692757.1"/>
    </source>
</evidence>
<evidence type="ECO:0000256" key="2">
    <source>
        <dbReference type="ARBA" id="ARBA00012224"/>
    </source>
</evidence>
<dbReference type="EMBL" id="JBHUMQ010000010">
    <property type="protein sequence ID" value="MFD2692757.1"/>
    <property type="molecule type" value="Genomic_DNA"/>
</dbReference>
<evidence type="ECO:0000256" key="1">
    <source>
        <dbReference type="ARBA" id="ARBA00001933"/>
    </source>
</evidence>
<organism evidence="7 8">
    <name type="scientific">Sporolactobacillus shoreicorticis</name>
    <dbReference type="NCBI Taxonomy" id="1923877"/>
    <lineage>
        <taxon>Bacteria</taxon>
        <taxon>Bacillati</taxon>
        <taxon>Bacillota</taxon>
        <taxon>Bacilli</taxon>
        <taxon>Bacillales</taxon>
        <taxon>Sporolactobacillaceae</taxon>
        <taxon>Sporolactobacillus</taxon>
    </lineage>
</organism>
<dbReference type="PANTHER" id="PTHR43525">
    <property type="entry name" value="PROTEIN MALY"/>
    <property type="match status" value="1"/>
</dbReference>
<dbReference type="SUPFAM" id="SSF53383">
    <property type="entry name" value="PLP-dependent transferases"/>
    <property type="match status" value="1"/>
</dbReference>
<evidence type="ECO:0000256" key="5">
    <source>
        <dbReference type="ARBA" id="ARBA00037974"/>
    </source>
</evidence>
<gene>
    <name evidence="7" type="ORF">ACFSUE_03815</name>
</gene>
<evidence type="ECO:0000259" key="6">
    <source>
        <dbReference type="Pfam" id="PF00155"/>
    </source>
</evidence>
<comment type="similarity">
    <text evidence="5">Belongs to the class-II pyridoxal-phosphate-dependent aminotransferase family. MalY/PatB cystathionine beta-lyase subfamily.</text>
</comment>
<dbReference type="Proteomes" id="UP001597399">
    <property type="component" value="Unassembled WGS sequence"/>
</dbReference>
<dbReference type="InterPro" id="IPR027619">
    <property type="entry name" value="C-S_lyase_PatB-like"/>
</dbReference>
<dbReference type="GO" id="GO:0047804">
    <property type="term" value="F:cysteine-S-conjugate beta-lyase activity"/>
    <property type="evidence" value="ECO:0007669"/>
    <property type="project" value="UniProtKB-EC"/>
</dbReference>
<dbReference type="Gene3D" id="3.90.1150.10">
    <property type="entry name" value="Aspartate Aminotransferase, domain 1"/>
    <property type="match status" value="1"/>
</dbReference>
<dbReference type="InterPro" id="IPR015424">
    <property type="entry name" value="PyrdxlP-dep_Trfase"/>
</dbReference>
<proteinExistence type="inferred from homology"/>
<dbReference type="RefSeq" id="WP_253062904.1">
    <property type="nucleotide sequence ID" value="NZ_JAMXWM010000016.1"/>
</dbReference>
<dbReference type="InterPro" id="IPR004839">
    <property type="entry name" value="Aminotransferase_I/II_large"/>
</dbReference>
<keyword evidence="4 7" id="KW-0456">Lyase</keyword>
<dbReference type="InterPro" id="IPR015421">
    <property type="entry name" value="PyrdxlP-dep_Trfase_major"/>
</dbReference>
<dbReference type="Gene3D" id="3.40.640.10">
    <property type="entry name" value="Type I PLP-dependent aspartate aminotransferase-like (Major domain)"/>
    <property type="match status" value="1"/>
</dbReference>
<accession>A0ABW5RZN7</accession>
<protein>
    <recommendedName>
        <fullName evidence="2">cysteine-S-conjugate beta-lyase</fullName>
        <ecNumber evidence="2">4.4.1.13</ecNumber>
    </recommendedName>
</protein>
<comment type="caution">
    <text evidence="7">The sequence shown here is derived from an EMBL/GenBank/DDBJ whole genome shotgun (WGS) entry which is preliminary data.</text>
</comment>
<dbReference type="InterPro" id="IPR051798">
    <property type="entry name" value="Class-II_PLP-Dep_Aminotrans"/>
</dbReference>
<evidence type="ECO:0000313" key="8">
    <source>
        <dbReference type="Proteomes" id="UP001597399"/>
    </source>
</evidence>
<dbReference type="NCBIfam" id="TIGR04350">
    <property type="entry name" value="C_S_lyase_PatB"/>
    <property type="match status" value="1"/>
</dbReference>
<evidence type="ECO:0000256" key="4">
    <source>
        <dbReference type="ARBA" id="ARBA00023239"/>
    </source>
</evidence>
<dbReference type="PANTHER" id="PTHR43525:SF1">
    <property type="entry name" value="PROTEIN MALY"/>
    <property type="match status" value="1"/>
</dbReference>
<reference evidence="8" key="1">
    <citation type="journal article" date="2019" name="Int. J. Syst. Evol. Microbiol.">
        <title>The Global Catalogue of Microorganisms (GCM) 10K type strain sequencing project: providing services to taxonomists for standard genome sequencing and annotation.</title>
        <authorList>
            <consortium name="The Broad Institute Genomics Platform"/>
            <consortium name="The Broad Institute Genome Sequencing Center for Infectious Disease"/>
            <person name="Wu L."/>
            <person name="Ma J."/>
        </authorList>
    </citation>
    <scope>NUCLEOTIDE SEQUENCE [LARGE SCALE GENOMIC DNA]</scope>
    <source>
        <strain evidence="8">TISTR 2466</strain>
    </source>
</reference>
<dbReference type="InterPro" id="IPR015422">
    <property type="entry name" value="PyrdxlP-dep_Trfase_small"/>
</dbReference>
<sequence length="396" mass="44899">MVIVQNYDFDQVTDRNGTASIKWDEADRLFGGEHLIPLWVADMDFQVPAEITEALSNRIQHAIYGYTSASEDYYQIVKQWMAHRHQWAIKKEWICHSPGVVTALNLIVDGFTCEGDKVLIQSPVYPPFAKSALNQNRELVTNPLINDNGVYRMDFVDLEHKLSNSKVSLMILCSPHNPVGRVWTKRELAKVAELANKYDVLVVADEIHHDLVFEGHHHTPYALISEEASDHSIICTAPSKTFNLAGLQISNIIIPNSSLRRKYLKQVRRFGLGEPNTLGVTAAEAAYRFGESWLDQCLTYIKKNANFVTNFLKKNLPDLKMTPIEGTYLGWIDCRKLGWDKLRLQQFLIKEAGLALNQGYAFGTDGEGFVRINLACPQSLLKEAMNQLQSAFQHHL</sequence>
<dbReference type="Pfam" id="PF00155">
    <property type="entry name" value="Aminotran_1_2"/>
    <property type="match status" value="1"/>
</dbReference>
<comment type="cofactor">
    <cofactor evidence="1">
        <name>pyridoxal 5'-phosphate</name>
        <dbReference type="ChEBI" id="CHEBI:597326"/>
    </cofactor>
</comment>
<dbReference type="EC" id="4.4.1.13" evidence="2"/>
<evidence type="ECO:0000256" key="3">
    <source>
        <dbReference type="ARBA" id="ARBA00022898"/>
    </source>
</evidence>
<keyword evidence="3" id="KW-0663">Pyridoxal phosphate</keyword>
<dbReference type="CDD" id="cd00609">
    <property type="entry name" value="AAT_like"/>
    <property type="match status" value="1"/>
</dbReference>